<sequence>MFQGPDAAPQGPSSGRAARADERVPRRRVVGSCFGRGRGDVLGAGLGNTDKGAVIVDIQEHGLFDLWNRAHDLPPLRPGLIITEVNGSTGYWDILGELQRPGLLSIRVSAEPPWNAGPNWFQEITEMGKTLQETTWGGNRPFMVRLEQDGAGDQFSSLSTVRAGDCGVDQCAICMDDVAPDESLVQLPCRHAFHALCAARWLTQPGGHSRGKRQRCPLCCQKVVPSPGGGCDVARECPRGGA</sequence>
<dbReference type="Gene3D" id="3.30.40.10">
    <property type="entry name" value="Zinc/RING finger domain, C3HC4 (zinc finger)"/>
    <property type="match status" value="1"/>
</dbReference>
<evidence type="ECO:0000256" key="2">
    <source>
        <dbReference type="SAM" id="MobiDB-lite"/>
    </source>
</evidence>
<dbReference type="InterPro" id="IPR013083">
    <property type="entry name" value="Znf_RING/FYVE/PHD"/>
</dbReference>
<gene>
    <name evidence="4" type="ORF">PCOR1329_LOCUS52439</name>
</gene>
<evidence type="ECO:0000313" key="5">
    <source>
        <dbReference type="Proteomes" id="UP001189429"/>
    </source>
</evidence>
<comment type="caution">
    <text evidence="4">The sequence shown here is derived from an EMBL/GenBank/DDBJ whole genome shotgun (WGS) entry which is preliminary data.</text>
</comment>
<evidence type="ECO:0000259" key="3">
    <source>
        <dbReference type="PROSITE" id="PS50089"/>
    </source>
</evidence>
<keyword evidence="1" id="KW-0479">Metal-binding</keyword>
<feature type="domain" description="RING-type" evidence="3">
    <location>
        <begin position="171"/>
        <end position="219"/>
    </location>
</feature>
<keyword evidence="1" id="KW-0862">Zinc</keyword>
<name>A0ABN9V0V6_9DINO</name>
<evidence type="ECO:0000313" key="4">
    <source>
        <dbReference type="EMBL" id="CAK0864610.1"/>
    </source>
</evidence>
<dbReference type="EMBL" id="CAUYUJ010016382">
    <property type="protein sequence ID" value="CAK0864610.1"/>
    <property type="molecule type" value="Genomic_DNA"/>
</dbReference>
<dbReference type="InterPro" id="IPR001841">
    <property type="entry name" value="Znf_RING"/>
</dbReference>
<protein>
    <recommendedName>
        <fullName evidence="3">RING-type domain-containing protein</fullName>
    </recommendedName>
</protein>
<dbReference type="SUPFAM" id="SSF57850">
    <property type="entry name" value="RING/U-box"/>
    <property type="match status" value="1"/>
</dbReference>
<dbReference type="PROSITE" id="PS50089">
    <property type="entry name" value="ZF_RING_2"/>
    <property type="match status" value="1"/>
</dbReference>
<keyword evidence="1" id="KW-0863">Zinc-finger</keyword>
<proteinExistence type="predicted"/>
<dbReference type="Pfam" id="PF13639">
    <property type="entry name" value="zf-RING_2"/>
    <property type="match status" value="1"/>
</dbReference>
<keyword evidence="5" id="KW-1185">Reference proteome</keyword>
<feature type="region of interest" description="Disordered" evidence="2">
    <location>
        <begin position="1"/>
        <end position="24"/>
    </location>
</feature>
<accession>A0ABN9V0V6</accession>
<dbReference type="SMART" id="SM00184">
    <property type="entry name" value="RING"/>
    <property type="match status" value="1"/>
</dbReference>
<reference evidence="4" key="1">
    <citation type="submission" date="2023-10" db="EMBL/GenBank/DDBJ databases">
        <authorList>
            <person name="Chen Y."/>
            <person name="Shah S."/>
            <person name="Dougan E. K."/>
            <person name="Thang M."/>
            <person name="Chan C."/>
        </authorList>
    </citation>
    <scope>NUCLEOTIDE SEQUENCE [LARGE SCALE GENOMIC DNA]</scope>
</reference>
<dbReference type="InterPro" id="IPR051826">
    <property type="entry name" value="E3_ubiquitin-ligase_domain"/>
</dbReference>
<evidence type="ECO:0000256" key="1">
    <source>
        <dbReference type="PROSITE-ProRule" id="PRU00175"/>
    </source>
</evidence>
<dbReference type="PANTHER" id="PTHR22765">
    <property type="entry name" value="RING FINGER AND PROTEASE ASSOCIATED DOMAIN-CONTAINING"/>
    <property type="match status" value="1"/>
</dbReference>
<organism evidence="4 5">
    <name type="scientific">Prorocentrum cordatum</name>
    <dbReference type="NCBI Taxonomy" id="2364126"/>
    <lineage>
        <taxon>Eukaryota</taxon>
        <taxon>Sar</taxon>
        <taxon>Alveolata</taxon>
        <taxon>Dinophyceae</taxon>
        <taxon>Prorocentrales</taxon>
        <taxon>Prorocentraceae</taxon>
        <taxon>Prorocentrum</taxon>
    </lineage>
</organism>
<dbReference type="Proteomes" id="UP001189429">
    <property type="component" value="Unassembled WGS sequence"/>
</dbReference>